<organism evidence="4 5">
    <name type="scientific">Streptomyces globisporus C-1027</name>
    <dbReference type="NCBI Taxonomy" id="1172567"/>
    <lineage>
        <taxon>Bacteria</taxon>
        <taxon>Bacillati</taxon>
        <taxon>Actinomycetota</taxon>
        <taxon>Actinomycetes</taxon>
        <taxon>Kitasatosporales</taxon>
        <taxon>Streptomycetaceae</taxon>
        <taxon>Streptomyces</taxon>
    </lineage>
</organism>
<dbReference type="PROSITE" id="PS50112">
    <property type="entry name" value="PAS"/>
    <property type="match status" value="1"/>
</dbReference>
<proteinExistence type="predicted"/>
<dbReference type="SMART" id="SM00091">
    <property type="entry name" value="PAS"/>
    <property type="match status" value="2"/>
</dbReference>
<dbReference type="InterPro" id="IPR013656">
    <property type="entry name" value="PAS_4"/>
</dbReference>
<dbReference type="Gene3D" id="3.30.450.40">
    <property type="match status" value="1"/>
</dbReference>
<evidence type="ECO:0000313" key="5">
    <source>
        <dbReference type="Proteomes" id="UP000064183"/>
    </source>
</evidence>
<dbReference type="InterPro" id="IPR000014">
    <property type="entry name" value="PAS"/>
</dbReference>
<feature type="domain" description="PAS" evidence="3">
    <location>
        <begin position="8"/>
        <end position="63"/>
    </location>
</feature>
<dbReference type="Pfam" id="PF13581">
    <property type="entry name" value="HATPase_c_2"/>
    <property type="match status" value="1"/>
</dbReference>
<sequence length="916" mass="95463">MSAANTAESADFRGPLDITRAATMVLDADSTVIGWSPAAAELLGYEPAEALGRPLSAFLSVHPVGGTPPAAAARASGVSEASGVSGAPASSGIGPPSLVGNEIHVAHARDGRELLVATATCPLPGGAADRGPGAPDRILVAAEMGELRHWESRLALLHGLATQSPVGLAIYDTDLRLTWCNTAYEREIGQPLTAFRGKRADELYAGGSFVTPGYPQTLDGVMRQVLETGEPVLDLNFRAQQPSDPGRDHLWSCSYYRLEDAHGHVFGVCEDAFDVTDRYRVQERLALLVEAGRRIGTVLEVATTAEEIAEVAVPDFAATVRVDVTRATMTGETAAVGSAADMSLLRVAARSEPGTATPDPGLPDPALSDADQPDPEGHGPGLPDDPGAPGPGVPGPGLLDSGGPETGAPGPGVVDPGPLDSADAEGGSRGVPGAAGSRDGDRHPYPPVVYPPGSPQHRSLSSGGLVLDEGTLVVPLRAGGGILGLVTFDRGVGPDTSGRPPAPDRATTFDNGEVALADELAARAAVCIDNARRYTRERTASLALQRQLLPHHLPPQSAVRTAYRYLPADDVTGVGGDWFDVIPLSGTRVGLVVGDVVGHGLQAAATMGRLRTSVRAFAQLDMAPDELLTRLDDLVGQPAEEPPDAYGGAVETYDVTTGATCLYAVYDPVSRRCVMARAGHLPPAIVAPDGTVSFPDLPAGPPLGLGGLPFESMEFELPVGSLLALFTDGLVEARDHDIGHGLDTLGRVLTDRSASLEELCDRAVSELVPGGTSADDTALLLVRTRELDAERVAHWELSAEAVSVGRARELATGQLEAWGLEELVFATQLVVSELVTNAVRYAGGPLGLRLIRDRTLVCEVADTGHTSPHLRHSAEDDEGGRGLFIVAQLVQRWGTRYTPTGKTIWTEQALPPADGG</sequence>
<dbReference type="PANTHER" id="PTHR43156">
    <property type="entry name" value="STAGE II SPORULATION PROTEIN E-RELATED"/>
    <property type="match status" value="1"/>
</dbReference>
<dbReference type="Gene3D" id="3.30.565.10">
    <property type="entry name" value="Histidine kinase-like ATPase, C-terminal domain"/>
    <property type="match status" value="1"/>
</dbReference>
<dbReference type="PANTHER" id="PTHR43156:SF2">
    <property type="entry name" value="STAGE II SPORULATION PROTEIN E"/>
    <property type="match status" value="1"/>
</dbReference>
<dbReference type="InterPro" id="IPR029016">
    <property type="entry name" value="GAF-like_dom_sf"/>
</dbReference>
<dbReference type="Pfam" id="PF07228">
    <property type="entry name" value="SpoIIE"/>
    <property type="match status" value="1"/>
</dbReference>
<dbReference type="CDD" id="cd16936">
    <property type="entry name" value="HATPase_RsbW-like"/>
    <property type="match status" value="1"/>
</dbReference>
<dbReference type="SUPFAM" id="SSF55785">
    <property type="entry name" value="PYP-like sensor domain (PAS domain)"/>
    <property type="match status" value="2"/>
</dbReference>
<dbReference type="CDD" id="cd00130">
    <property type="entry name" value="PAS"/>
    <property type="match status" value="1"/>
</dbReference>
<dbReference type="Proteomes" id="UP000064183">
    <property type="component" value="Chromosome"/>
</dbReference>
<accession>A0A0U3LM09</accession>
<dbReference type="SUPFAM" id="SSF55874">
    <property type="entry name" value="ATPase domain of HSP90 chaperone/DNA topoisomerase II/histidine kinase"/>
    <property type="match status" value="1"/>
</dbReference>
<dbReference type="InterPro" id="IPR036890">
    <property type="entry name" value="HATPase_C_sf"/>
</dbReference>
<dbReference type="GO" id="GO:0016791">
    <property type="term" value="F:phosphatase activity"/>
    <property type="evidence" value="ECO:0007669"/>
    <property type="project" value="TreeGrafter"/>
</dbReference>
<dbReference type="InterPro" id="IPR003594">
    <property type="entry name" value="HATPase_dom"/>
</dbReference>
<name>A0A0U3LM09_STRGL</name>
<dbReference type="InterPro" id="IPR001932">
    <property type="entry name" value="PPM-type_phosphatase-like_dom"/>
</dbReference>
<dbReference type="InterPro" id="IPR036457">
    <property type="entry name" value="PPM-type-like_dom_sf"/>
</dbReference>
<dbReference type="InterPro" id="IPR035965">
    <property type="entry name" value="PAS-like_dom_sf"/>
</dbReference>
<gene>
    <name evidence="4" type="ORF">WQO_27645</name>
</gene>
<evidence type="ECO:0000313" key="4">
    <source>
        <dbReference type="EMBL" id="ALU96776.1"/>
    </source>
</evidence>
<dbReference type="SUPFAM" id="SSF55781">
    <property type="entry name" value="GAF domain-like"/>
    <property type="match status" value="1"/>
</dbReference>
<dbReference type="SUPFAM" id="SSF81606">
    <property type="entry name" value="PP2C-like"/>
    <property type="match status" value="1"/>
</dbReference>
<feature type="region of interest" description="Disordered" evidence="2">
    <location>
        <begin position="351"/>
        <end position="463"/>
    </location>
</feature>
<reference evidence="4 5" key="1">
    <citation type="journal article" date="2012" name="J. Bacteriol.">
        <title>Draft genome sequence of Streptomyces globisporus C-1027, which produces an antitumor antibiotic consisting of a nine-membered enediyne with a chromoprotein.</title>
        <authorList>
            <person name="Wang L."/>
            <person name="Wang S."/>
            <person name="He Q."/>
            <person name="Yu T."/>
            <person name="Li Q."/>
            <person name="Hong B."/>
        </authorList>
    </citation>
    <scope>NUCLEOTIDE SEQUENCE [LARGE SCALE GENOMIC DNA]</scope>
    <source>
        <strain evidence="4 5">C-1027</strain>
    </source>
</reference>
<evidence type="ECO:0000256" key="2">
    <source>
        <dbReference type="SAM" id="MobiDB-lite"/>
    </source>
</evidence>
<dbReference type="GeneID" id="27786189"/>
<dbReference type="RefSeq" id="WP_010059479.1">
    <property type="nucleotide sequence ID" value="NZ_CP013738.1"/>
</dbReference>
<evidence type="ECO:0000256" key="1">
    <source>
        <dbReference type="ARBA" id="ARBA00022801"/>
    </source>
</evidence>
<dbReference type="Pfam" id="PF00989">
    <property type="entry name" value="PAS"/>
    <property type="match status" value="1"/>
</dbReference>
<dbReference type="Gene3D" id="3.30.450.20">
    <property type="entry name" value="PAS domain"/>
    <property type="match status" value="2"/>
</dbReference>
<dbReference type="InterPro" id="IPR052016">
    <property type="entry name" value="Bact_Sigma-Reg"/>
</dbReference>
<evidence type="ECO:0000259" key="3">
    <source>
        <dbReference type="PROSITE" id="PS50112"/>
    </source>
</evidence>
<feature type="compositionally biased region" description="Pro residues" evidence="2">
    <location>
        <begin position="445"/>
        <end position="454"/>
    </location>
</feature>
<dbReference type="FunFam" id="3.60.40.10:FF:000031">
    <property type="entry name" value="PAS sensor protein"/>
    <property type="match status" value="1"/>
</dbReference>
<keyword evidence="1" id="KW-0378">Hydrolase</keyword>
<feature type="compositionally biased region" description="Low complexity" evidence="2">
    <location>
        <begin position="396"/>
        <end position="418"/>
    </location>
</feature>
<dbReference type="FunFam" id="3.30.565.10:FF:000028">
    <property type="entry name" value="PAS sensor protein"/>
    <property type="match status" value="1"/>
</dbReference>
<dbReference type="EMBL" id="CP013738">
    <property type="protein sequence ID" value="ALU96776.1"/>
    <property type="molecule type" value="Genomic_DNA"/>
</dbReference>
<dbReference type="KEGG" id="sgb:WQO_27645"/>
<protein>
    <submittedName>
        <fullName evidence="4">Protein phosphatase</fullName>
    </submittedName>
</protein>
<dbReference type="GO" id="GO:0006355">
    <property type="term" value="P:regulation of DNA-templated transcription"/>
    <property type="evidence" value="ECO:0007669"/>
    <property type="project" value="InterPro"/>
</dbReference>
<dbReference type="STRING" id="1172567.WQO_27645"/>
<dbReference type="AlphaFoldDB" id="A0A0U3LM09"/>
<dbReference type="InterPro" id="IPR013767">
    <property type="entry name" value="PAS_fold"/>
</dbReference>
<dbReference type="SMART" id="SM00331">
    <property type="entry name" value="PP2C_SIG"/>
    <property type="match status" value="1"/>
</dbReference>
<dbReference type="Pfam" id="PF08448">
    <property type="entry name" value="PAS_4"/>
    <property type="match status" value="1"/>
</dbReference>
<dbReference type="Gene3D" id="3.60.40.10">
    <property type="entry name" value="PPM-type phosphatase domain"/>
    <property type="match status" value="1"/>
</dbReference>